<proteinExistence type="predicted"/>
<dbReference type="InterPro" id="IPR018306">
    <property type="entry name" value="Phage_T5_Orf172_DNA-bd"/>
</dbReference>
<feature type="domain" description="Bacteriophage T5 Orf172 DNA-binding" evidence="1">
    <location>
        <begin position="2"/>
        <end position="83"/>
    </location>
</feature>
<evidence type="ECO:0000259" key="1">
    <source>
        <dbReference type="Pfam" id="PF10544"/>
    </source>
</evidence>
<reference evidence="2" key="1">
    <citation type="journal article" date="2020" name="Nature">
        <title>Giant virus diversity and host interactions through global metagenomics.</title>
        <authorList>
            <person name="Schulz F."/>
            <person name="Roux S."/>
            <person name="Paez-Espino D."/>
            <person name="Jungbluth S."/>
            <person name="Walsh D.A."/>
            <person name="Denef V.J."/>
            <person name="McMahon K.D."/>
            <person name="Konstantinidis K.T."/>
            <person name="Eloe-Fadrosh E.A."/>
            <person name="Kyrpides N.C."/>
            <person name="Woyke T."/>
        </authorList>
    </citation>
    <scope>NUCLEOTIDE SEQUENCE</scope>
    <source>
        <strain evidence="2">GVMAG-M-3300023184-160</strain>
    </source>
</reference>
<organism evidence="2">
    <name type="scientific">viral metagenome</name>
    <dbReference type="NCBI Taxonomy" id="1070528"/>
    <lineage>
        <taxon>unclassified sequences</taxon>
        <taxon>metagenomes</taxon>
        <taxon>organismal metagenomes</taxon>
    </lineage>
</organism>
<dbReference type="EMBL" id="MN739993">
    <property type="protein sequence ID" value="QHT81873.1"/>
    <property type="molecule type" value="Genomic_DNA"/>
</dbReference>
<dbReference type="Pfam" id="PF10544">
    <property type="entry name" value="T5orf172"/>
    <property type="match status" value="1"/>
</dbReference>
<protein>
    <recommendedName>
        <fullName evidence="1">Bacteriophage T5 Orf172 DNA-binding domain-containing protein</fullName>
    </recommendedName>
</protein>
<dbReference type="AlphaFoldDB" id="A0A6C0HPN1"/>
<accession>A0A6C0HPN1</accession>
<name>A0A6C0HPN1_9ZZZZ</name>
<evidence type="ECO:0000313" key="2">
    <source>
        <dbReference type="EMBL" id="QHT81873.1"/>
    </source>
</evidence>
<sequence length="98" mass="11540">MGLLYFIQPAELVGTTRYKIGRSSKNDLSRLRAYRTGTRMILILECENDIQIEARLIDAFQSQFPRVAGKEWFEGNEKDMRALFYDIVMQNEKRPMMD</sequence>